<dbReference type="PRINTS" id="PR00081">
    <property type="entry name" value="GDHRDH"/>
</dbReference>
<protein>
    <submittedName>
        <fullName evidence="4">NAD-P-binding protein</fullName>
    </submittedName>
</protein>
<dbReference type="Pfam" id="PF00106">
    <property type="entry name" value="adh_short"/>
    <property type="match status" value="1"/>
</dbReference>
<evidence type="ECO:0000256" key="3">
    <source>
        <dbReference type="ARBA" id="ARBA00023002"/>
    </source>
</evidence>
<gene>
    <name evidence="4" type="ORF">K466DRAFT_521007</name>
</gene>
<comment type="similarity">
    <text evidence="1">Belongs to the short-chain dehydrogenases/reductases (SDR) family.</text>
</comment>
<dbReference type="EMBL" id="ML211116">
    <property type="protein sequence ID" value="TFK88360.1"/>
    <property type="molecule type" value="Genomic_DNA"/>
</dbReference>
<dbReference type="InterPro" id="IPR036291">
    <property type="entry name" value="NAD(P)-bd_dom_sf"/>
</dbReference>
<evidence type="ECO:0000256" key="1">
    <source>
        <dbReference type="ARBA" id="ARBA00006484"/>
    </source>
</evidence>
<dbReference type="Proteomes" id="UP000308197">
    <property type="component" value="Unassembled WGS sequence"/>
</dbReference>
<keyword evidence="3" id="KW-0560">Oxidoreductase</keyword>
<organism evidence="4 5">
    <name type="scientific">Polyporus arcularius HHB13444</name>
    <dbReference type="NCBI Taxonomy" id="1314778"/>
    <lineage>
        <taxon>Eukaryota</taxon>
        <taxon>Fungi</taxon>
        <taxon>Dikarya</taxon>
        <taxon>Basidiomycota</taxon>
        <taxon>Agaricomycotina</taxon>
        <taxon>Agaricomycetes</taxon>
        <taxon>Polyporales</taxon>
        <taxon>Polyporaceae</taxon>
        <taxon>Polyporus</taxon>
    </lineage>
</organism>
<reference evidence="4 5" key="1">
    <citation type="journal article" date="2019" name="Nat. Ecol. Evol.">
        <title>Megaphylogeny resolves global patterns of mushroom evolution.</title>
        <authorList>
            <person name="Varga T."/>
            <person name="Krizsan K."/>
            <person name="Foldi C."/>
            <person name="Dima B."/>
            <person name="Sanchez-Garcia M."/>
            <person name="Sanchez-Ramirez S."/>
            <person name="Szollosi G.J."/>
            <person name="Szarkandi J.G."/>
            <person name="Papp V."/>
            <person name="Albert L."/>
            <person name="Andreopoulos W."/>
            <person name="Angelini C."/>
            <person name="Antonin V."/>
            <person name="Barry K.W."/>
            <person name="Bougher N.L."/>
            <person name="Buchanan P."/>
            <person name="Buyck B."/>
            <person name="Bense V."/>
            <person name="Catcheside P."/>
            <person name="Chovatia M."/>
            <person name="Cooper J."/>
            <person name="Damon W."/>
            <person name="Desjardin D."/>
            <person name="Finy P."/>
            <person name="Geml J."/>
            <person name="Haridas S."/>
            <person name="Hughes K."/>
            <person name="Justo A."/>
            <person name="Karasinski D."/>
            <person name="Kautmanova I."/>
            <person name="Kiss B."/>
            <person name="Kocsube S."/>
            <person name="Kotiranta H."/>
            <person name="LaButti K.M."/>
            <person name="Lechner B.E."/>
            <person name="Liimatainen K."/>
            <person name="Lipzen A."/>
            <person name="Lukacs Z."/>
            <person name="Mihaltcheva S."/>
            <person name="Morgado L.N."/>
            <person name="Niskanen T."/>
            <person name="Noordeloos M.E."/>
            <person name="Ohm R.A."/>
            <person name="Ortiz-Santana B."/>
            <person name="Ovrebo C."/>
            <person name="Racz N."/>
            <person name="Riley R."/>
            <person name="Savchenko A."/>
            <person name="Shiryaev A."/>
            <person name="Soop K."/>
            <person name="Spirin V."/>
            <person name="Szebenyi C."/>
            <person name="Tomsovsky M."/>
            <person name="Tulloss R.E."/>
            <person name="Uehling J."/>
            <person name="Grigoriev I.V."/>
            <person name="Vagvolgyi C."/>
            <person name="Papp T."/>
            <person name="Martin F.M."/>
            <person name="Miettinen O."/>
            <person name="Hibbett D.S."/>
            <person name="Nagy L.G."/>
        </authorList>
    </citation>
    <scope>NUCLEOTIDE SEQUENCE [LARGE SCALE GENOMIC DNA]</scope>
    <source>
        <strain evidence="4 5">HHB13444</strain>
    </source>
</reference>
<dbReference type="InterPro" id="IPR002347">
    <property type="entry name" value="SDR_fam"/>
</dbReference>
<dbReference type="GO" id="GO:0016491">
    <property type="term" value="F:oxidoreductase activity"/>
    <property type="evidence" value="ECO:0007669"/>
    <property type="project" value="UniProtKB-KW"/>
</dbReference>
<name>A0A5C3PJF9_9APHY</name>
<dbReference type="SUPFAM" id="SSF51735">
    <property type="entry name" value="NAD(P)-binding Rossmann-fold domains"/>
    <property type="match status" value="1"/>
</dbReference>
<evidence type="ECO:0000313" key="4">
    <source>
        <dbReference type="EMBL" id="TFK88360.1"/>
    </source>
</evidence>
<accession>A0A5C3PJF9</accession>
<dbReference type="PANTHER" id="PTHR24320:SF282">
    <property type="entry name" value="WW DOMAIN-CONTAINING OXIDOREDUCTASE"/>
    <property type="match status" value="1"/>
</dbReference>
<dbReference type="Gene3D" id="3.40.50.720">
    <property type="entry name" value="NAD(P)-binding Rossmann-like Domain"/>
    <property type="match status" value="1"/>
</dbReference>
<sequence length="331" mass="36666">MGSFLSRGFNPDTDVPDLTGKVILVTGGNSGVGFVAIQQLVRHGAKVYMGARNEQKAKAAIERLHAEGLGPGNGEVLWLNLDLSDPRAVQRAAEEFVRKEERLDVLVNNAAVLLVPFAKDHDNIQNIVMVNYIGTYLLTRFLLPLLKRTADQPNSDVRIVAVNSASHRNCPSSVRFRNLDDLNRDFTDTMFPQFLRYAFSKTMQLMFIKDLQHRLDDAGVPILCIAVDPGEVRTEGVHAYTESVGPIVGPIYRLIARLAFQTPAQGARSTVFSAGSPIPRTEPNKYRGAYLGSSCKMEKPSTLVQKAELRQELWDTTEKTLHDIGLELPPI</sequence>
<keyword evidence="5" id="KW-1185">Reference proteome</keyword>
<dbReference type="InParanoid" id="A0A5C3PJF9"/>
<evidence type="ECO:0000256" key="2">
    <source>
        <dbReference type="ARBA" id="ARBA00022857"/>
    </source>
</evidence>
<proteinExistence type="inferred from homology"/>
<keyword evidence="2" id="KW-0521">NADP</keyword>
<dbReference type="AlphaFoldDB" id="A0A5C3PJF9"/>
<dbReference type="STRING" id="1314778.A0A5C3PJF9"/>
<evidence type="ECO:0000313" key="5">
    <source>
        <dbReference type="Proteomes" id="UP000308197"/>
    </source>
</evidence>
<dbReference type="PANTHER" id="PTHR24320">
    <property type="entry name" value="RETINOL DEHYDROGENASE"/>
    <property type="match status" value="1"/>
</dbReference>